<proteinExistence type="predicted"/>
<organism evidence="2 3">
    <name type="scientific">Paralabilibaculum antarcticum</name>
    <dbReference type="NCBI Taxonomy" id="2912572"/>
    <lineage>
        <taxon>Bacteria</taxon>
        <taxon>Pseudomonadati</taxon>
        <taxon>Bacteroidota</taxon>
        <taxon>Bacteroidia</taxon>
        <taxon>Marinilabiliales</taxon>
        <taxon>Marinifilaceae</taxon>
        <taxon>Paralabilibaculum</taxon>
    </lineage>
</organism>
<dbReference type="NCBIfam" id="TIGR00778">
    <property type="entry name" value="ahpD_dom"/>
    <property type="match status" value="1"/>
</dbReference>
<accession>A0ABT5VR90</accession>
<evidence type="ECO:0000313" key="2">
    <source>
        <dbReference type="EMBL" id="MDE5417796.1"/>
    </source>
</evidence>
<dbReference type="InterPro" id="IPR003779">
    <property type="entry name" value="CMD-like"/>
</dbReference>
<comment type="caution">
    <text evidence="2">The sequence shown here is derived from an EMBL/GenBank/DDBJ whole genome shotgun (WGS) entry which is preliminary data.</text>
</comment>
<dbReference type="RefSeq" id="WP_275109134.1">
    <property type="nucleotide sequence ID" value="NZ_JAKJSC010000001.1"/>
</dbReference>
<gene>
    <name evidence="2" type="ORF">L3049_07225</name>
</gene>
<feature type="domain" description="Carboxymuconolactone decarboxylase-like" evidence="1">
    <location>
        <begin position="43"/>
        <end position="100"/>
    </location>
</feature>
<evidence type="ECO:0000259" key="1">
    <source>
        <dbReference type="Pfam" id="PF02627"/>
    </source>
</evidence>
<name>A0ABT5VR90_9BACT</name>
<protein>
    <submittedName>
        <fullName evidence="2">Carboxymuconolactone decarboxylase family protein</fullName>
    </submittedName>
</protein>
<keyword evidence="3" id="KW-1185">Reference proteome</keyword>
<dbReference type="InterPro" id="IPR029032">
    <property type="entry name" value="AhpD-like"/>
</dbReference>
<dbReference type="Pfam" id="PF02627">
    <property type="entry name" value="CMD"/>
    <property type="match status" value="1"/>
</dbReference>
<dbReference type="PANTHER" id="PTHR35446">
    <property type="entry name" value="SI:CH211-175M2.5"/>
    <property type="match status" value="1"/>
</dbReference>
<dbReference type="PANTHER" id="PTHR35446:SF3">
    <property type="entry name" value="CMD DOMAIN-CONTAINING PROTEIN"/>
    <property type="match status" value="1"/>
</dbReference>
<dbReference type="InterPro" id="IPR004675">
    <property type="entry name" value="AhpD_core"/>
</dbReference>
<evidence type="ECO:0000313" key="3">
    <source>
        <dbReference type="Proteomes" id="UP001528920"/>
    </source>
</evidence>
<dbReference type="EMBL" id="JAKJSC010000001">
    <property type="protein sequence ID" value="MDE5417796.1"/>
    <property type="molecule type" value="Genomic_DNA"/>
</dbReference>
<reference evidence="2 3" key="1">
    <citation type="submission" date="2022-01" db="EMBL/GenBank/DDBJ databases">
        <title>Labilibaculum sp. nov, a marine bacterium isolated from Antarctica.</title>
        <authorList>
            <person name="Dai W."/>
        </authorList>
    </citation>
    <scope>NUCLEOTIDE SEQUENCE [LARGE SCALE GENOMIC DNA]</scope>
    <source>
        <strain evidence="2 3">DW002</strain>
    </source>
</reference>
<dbReference type="Proteomes" id="UP001528920">
    <property type="component" value="Unassembled WGS sequence"/>
</dbReference>
<dbReference type="Gene3D" id="1.20.1290.10">
    <property type="entry name" value="AhpD-like"/>
    <property type="match status" value="1"/>
</dbReference>
<sequence>MRTISVPTREQLDEKGLQILDKVKGQLGMIPNLFATIAYSSDTLESFLNFSSQVGKGSFSNKELETIRLAVSEVNECQYCLAAHTAIAKMNGFTENETLQLRDGSIDDPKLSAISNLAAEISRSNGKASNEAKENFFAAGFNEKALIDILAVVTEITFTNYTHNLTEVPVDFPTAKALVKKAA</sequence>
<dbReference type="SUPFAM" id="SSF69118">
    <property type="entry name" value="AhpD-like"/>
    <property type="match status" value="1"/>
</dbReference>